<dbReference type="GO" id="GO:0006605">
    <property type="term" value="P:protein targeting"/>
    <property type="evidence" value="ECO:0007669"/>
    <property type="project" value="UniProtKB-UniRule"/>
</dbReference>
<sequence>MQFIQPDINIDFIGKRFTGFVISTTLILISLLSLLLHGGPKYGIDFAGGTVIQVKFNVHTTVKTIKETLEPIGILGASIQQYGDVTNNEYLIRADIAYKKLEGLSDQVQQALIQAISPEAASESSEIQPQSVATSEASDQTATTQTTSQEVPDDQKTQSLPAEVRRIEMVGPKVGKDLREKALLAMFFALLFITIYISGRFEFKWVVSAFMAAGMMGGVYFFKILNVSMPFLIVFALILAMILFWFLRLKYAMGAITALVHDVMITVGIFSIFDKEFTLPIVAALLTIIGYSLNDTIIVFDRIRENSRKLHRNSFDQVINKSINETLSRTILTSLTTLIVVIALFLFGGGIIHDFAFAMIIGVLIGTYSSIFVASPILLLWK</sequence>
<feature type="transmembrane region" description="Helical" evidence="9">
    <location>
        <begin position="182"/>
        <end position="198"/>
    </location>
</feature>
<feature type="transmembrane region" description="Helical" evidence="9">
    <location>
        <begin position="228"/>
        <end position="247"/>
    </location>
</feature>
<evidence type="ECO:0000256" key="10">
    <source>
        <dbReference type="SAM" id="MobiDB-lite"/>
    </source>
</evidence>
<dbReference type="Pfam" id="PF02355">
    <property type="entry name" value="SecD_SecF_C"/>
    <property type="match status" value="2"/>
</dbReference>
<dbReference type="PANTHER" id="PTHR30081:SF8">
    <property type="entry name" value="PROTEIN TRANSLOCASE SUBUNIT SECF"/>
    <property type="match status" value="1"/>
</dbReference>
<comment type="subunit">
    <text evidence="9">Forms a complex with SecD. Part of the essential Sec protein translocation apparatus which comprises SecA, SecYEG and auxiliary proteins SecDF. Other proteins may also be involved.</text>
</comment>
<dbReference type="PRINTS" id="PR01755">
    <property type="entry name" value="SECFTRNLCASE"/>
</dbReference>
<dbReference type="InterPro" id="IPR022646">
    <property type="entry name" value="SecD/SecF_CS"/>
</dbReference>
<dbReference type="NCBIfam" id="TIGR00966">
    <property type="entry name" value="transloc_SecF"/>
    <property type="match status" value="1"/>
</dbReference>
<evidence type="ECO:0000259" key="11">
    <source>
        <dbReference type="Pfam" id="PF02355"/>
    </source>
</evidence>
<feature type="domain" description="Protein export membrane protein SecD/SecF C-terminal" evidence="11">
    <location>
        <begin position="232"/>
        <end position="381"/>
    </location>
</feature>
<evidence type="ECO:0000256" key="6">
    <source>
        <dbReference type="ARBA" id="ARBA00022989"/>
    </source>
</evidence>
<feature type="transmembrane region" description="Helical" evidence="9">
    <location>
        <begin position="17"/>
        <end position="36"/>
    </location>
</feature>
<comment type="caution">
    <text evidence="12">The sequence shown here is derived from an EMBL/GenBank/DDBJ whole genome shotgun (WGS) entry which is preliminary data.</text>
</comment>
<dbReference type="GO" id="GO:0065002">
    <property type="term" value="P:intracellular protein transmembrane transport"/>
    <property type="evidence" value="ECO:0007669"/>
    <property type="project" value="UniProtKB-UniRule"/>
</dbReference>
<evidence type="ECO:0000256" key="9">
    <source>
        <dbReference type="HAMAP-Rule" id="MF_01464"/>
    </source>
</evidence>
<comment type="subcellular location">
    <subcellularLocation>
        <location evidence="1 9">Cell membrane</location>
        <topology evidence="1 9">Multi-pass membrane protein</topology>
    </subcellularLocation>
</comment>
<gene>
    <name evidence="9" type="primary">secF</name>
    <name evidence="12" type="ORF">OMM_02446</name>
</gene>
<feature type="transmembrane region" description="Helical" evidence="9">
    <location>
        <begin position="254"/>
        <end position="273"/>
    </location>
</feature>
<protein>
    <recommendedName>
        <fullName evidence="9">Protein-export membrane protein SecF</fullName>
    </recommendedName>
</protein>
<feature type="transmembrane region" description="Helical" evidence="9">
    <location>
        <begin position="205"/>
        <end position="222"/>
    </location>
</feature>
<dbReference type="GO" id="GO:0043952">
    <property type="term" value="P:protein transport by the Sec complex"/>
    <property type="evidence" value="ECO:0007669"/>
    <property type="project" value="UniProtKB-UniRule"/>
</dbReference>
<evidence type="ECO:0000313" key="13">
    <source>
        <dbReference type="Proteomes" id="UP000189670"/>
    </source>
</evidence>
<keyword evidence="4 9" id="KW-0812">Transmembrane</keyword>
<evidence type="ECO:0000256" key="4">
    <source>
        <dbReference type="ARBA" id="ARBA00022692"/>
    </source>
</evidence>
<dbReference type="Pfam" id="PF07549">
    <property type="entry name" value="Sec_GG"/>
    <property type="match status" value="1"/>
</dbReference>
<dbReference type="InterPro" id="IPR048634">
    <property type="entry name" value="SecD_SecF_C"/>
</dbReference>
<keyword evidence="2 9" id="KW-0813">Transport</keyword>
<dbReference type="GO" id="GO:0015450">
    <property type="term" value="F:protein-transporting ATPase activity"/>
    <property type="evidence" value="ECO:0007669"/>
    <property type="project" value="InterPro"/>
</dbReference>
<dbReference type="InterPro" id="IPR055344">
    <property type="entry name" value="SecD_SecF_C_bact"/>
</dbReference>
<keyword evidence="8 9" id="KW-0472">Membrane</keyword>
<dbReference type="Gene3D" id="1.20.1640.10">
    <property type="entry name" value="Multidrug efflux transporter AcrB transmembrane domain"/>
    <property type="match status" value="1"/>
</dbReference>
<evidence type="ECO:0000256" key="2">
    <source>
        <dbReference type="ARBA" id="ARBA00022448"/>
    </source>
</evidence>
<dbReference type="InterPro" id="IPR022813">
    <property type="entry name" value="SecD/SecF_arch_bac"/>
</dbReference>
<keyword evidence="3 9" id="KW-1003">Cell membrane</keyword>
<comment type="similarity">
    <text evidence="9">Belongs to the SecD/SecF family. SecF subfamily.</text>
</comment>
<accession>A0A1V1P9Q8</accession>
<evidence type="ECO:0000256" key="7">
    <source>
        <dbReference type="ARBA" id="ARBA00023010"/>
    </source>
</evidence>
<feature type="domain" description="Protein export membrane protein SecD/SecF C-terminal" evidence="11">
    <location>
        <begin position="161"/>
        <end position="212"/>
    </location>
</feature>
<dbReference type="InterPro" id="IPR022645">
    <property type="entry name" value="SecD/SecF_bac"/>
</dbReference>
<comment type="function">
    <text evidence="9">Part of the Sec protein translocase complex. Interacts with the SecYEG preprotein conducting channel. SecDF uses the proton motive force (PMF) to complete protein translocation after the ATP-dependent function of SecA.</text>
</comment>
<feature type="transmembrane region" description="Helical" evidence="9">
    <location>
        <begin position="358"/>
        <end position="381"/>
    </location>
</feature>
<comment type="caution">
    <text evidence="9">Lacks conserved residue(s) required for the propagation of feature annotation.</text>
</comment>
<dbReference type="GO" id="GO:0005886">
    <property type="term" value="C:plasma membrane"/>
    <property type="evidence" value="ECO:0007669"/>
    <property type="project" value="UniProtKB-SubCell"/>
</dbReference>
<dbReference type="Proteomes" id="UP000189670">
    <property type="component" value="Unassembled WGS sequence"/>
</dbReference>
<dbReference type="InterPro" id="IPR005665">
    <property type="entry name" value="SecF_bac"/>
</dbReference>
<dbReference type="AlphaFoldDB" id="A0A1V1P9Q8"/>
<keyword evidence="6 9" id="KW-1133">Transmembrane helix</keyword>
<keyword evidence="5 9" id="KW-0653">Protein transport</keyword>
<evidence type="ECO:0000256" key="1">
    <source>
        <dbReference type="ARBA" id="ARBA00004651"/>
    </source>
</evidence>
<feature type="transmembrane region" description="Helical" evidence="9">
    <location>
        <begin position="331"/>
        <end position="352"/>
    </location>
</feature>
<dbReference type="SUPFAM" id="SSF82866">
    <property type="entry name" value="Multidrug efflux transporter AcrB transmembrane domain"/>
    <property type="match status" value="1"/>
</dbReference>
<dbReference type="PANTHER" id="PTHR30081">
    <property type="entry name" value="PROTEIN-EXPORT MEMBRANE PROTEIN SEC"/>
    <property type="match status" value="1"/>
</dbReference>
<dbReference type="HAMAP" id="MF_01464_B">
    <property type="entry name" value="SecF_B"/>
    <property type="match status" value="1"/>
</dbReference>
<dbReference type="EMBL" id="ATBP01000261">
    <property type="protein sequence ID" value="ETR71496.1"/>
    <property type="molecule type" value="Genomic_DNA"/>
</dbReference>
<dbReference type="NCBIfam" id="TIGR00916">
    <property type="entry name" value="2A0604s01"/>
    <property type="match status" value="1"/>
</dbReference>
<name>A0A1V1P9Q8_9BACT</name>
<keyword evidence="7 9" id="KW-0811">Translocation</keyword>
<feature type="transmembrane region" description="Helical" evidence="9">
    <location>
        <begin position="279"/>
        <end position="300"/>
    </location>
</feature>
<feature type="compositionally biased region" description="Low complexity" evidence="10">
    <location>
        <begin position="122"/>
        <end position="150"/>
    </location>
</feature>
<reference evidence="13" key="1">
    <citation type="submission" date="2012-11" db="EMBL/GenBank/DDBJ databases">
        <authorList>
            <person name="Lucero-Rivera Y.E."/>
            <person name="Tovar-Ramirez D."/>
        </authorList>
    </citation>
    <scope>NUCLEOTIDE SEQUENCE [LARGE SCALE GENOMIC DNA]</scope>
    <source>
        <strain evidence="13">Araruama</strain>
    </source>
</reference>
<evidence type="ECO:0000256" key="5">
    <source>
        <dbReference type="ARBA" id="ARBA00022927"/>
    </source>
</evidence>
<evidence type="ECO:0000256" key="3">
    <source>
        <dbReference type="ARBA" id="ARBA00022475"/>
    </source>
</evidence>
<organism evidence="12 13">
    <name type="scientific">Candidatus Magnetoglobus multicellularis str. Araruama</name>
    <dbReference type="NCBI Taxonomy" id="890399"/>
    <lineage>
        <taxon>Bacteria</taxon>
        <taxon>Pseudomonadati</taxon>
        <taxon>Thermodesulfobacteriota</taxon>
        <taxon>Desulfobacteria</taxon>
        <taxon>Desulfobacterales</taxon>
        <taxon>Desulfobacteraceae</taxon>
        <taxon>Candidatus Magnetoglobus</taxon>
    </lineage>
</organism>
<evidence type="ECO:0000313" key="12">
    <source>
        <dbReference type="EMBL" id="ETR71496.1"/>
    </source>
</evidence>
<proteinExistence type="inferred from homology"/>
<evidence type="ECO:0000256" key="8">
    <source>
        <dbReference type="ARBA" id="ARBA00023136"/>
    </source>
</evidence>
<feature type="region of interest" description="Disordered" evidence="10">
    <location>
        <begin position="122"/>
        <end position="158"/>
    </location>
</feature>